<dbReference type="EnsemblMetazoa" id="G28608.1">
    <property type="protein sequence ID" value="G28608.1:cds"/>
    <property type="gene ID" value="G28608"/>
</dbReference>
<sequence>MAAAIRNTIGSQCLKNSGSLLWAVSSKRVRSDFSQEPIGPKVVTQVPGPESLQLLTQLDQIQNTDAVAFFADYDKSCGNYIVNADGNVMLDMFTQMASIPVGNTPPPTSRLVTSP</sequence>
<evidence type="ECO:0000313" key="6">
    <source>
        <dbReference type="Proteomes" id="UP000005408"/>
    </source>
</evidence>
<keyword evidence="6" id="KW-1185">Reference proteome</keyword>
<dbReference type="PANTHER" id="PTHR43206:SF1">
    <property type="entry name" value="4-AMINOBUTYRATE AMINOTRANSFERASE, MITOCHONDRIAL"/>
    <property type="match status" value="1"/>
</dbReference>
<dbReference type="Gene3D" id="3.90.1150.10">
    <property type="entry name" value="Aspartate Aminotransferase, domain 1"/>
    <property type="match status" value="1"/>
</dbReference>
<organism evidence="5 6">
    <name type="scientific">Magallana gigas</name>
    <name type="common">Pacific oyster</name>
    <name type="synonym">Crassostrea gigas</name>
    <dbReference type="NCBI Taxonomy" id="29159"/>
    <lineage>
        <taxon>Eukaryota</taxon>
        <taxon>Metazoa</taxon>
        <taxon>Spiralia</taxon>
        <taxon>Lophotrochozoa</taxon>
        <taxon>Mollusca</taxon>
        <taxon>Bivalvia</taxon>
        <taxon>Autobranchia</taxon>
        <taxon>Pteriomorphia</taxon>
        <taxon>Ostreida</taxon>
        <taxon>Ostreoidea</taxon>
        <taxon>Ostreidae</taxon>
        <taxon>Magallana</taxon>
    </lineage>
</organism>
<dbReference type="PANTHER" id="PTHR43206">
    <property type="entry name" value="AMINOTRANSFERASE"/>
    <property type="match status" value="1"/>
</dbReference>
<evidence type="ECO:0000256" key="1">
    <source>
        <dbReference type="ARBA" id="ARBA00001933"/>
    </source>
</evidence>
<keyword evidence="3" id="KW-0032">Aminotransferase</keyword>
<dbReference type="AlphaFoldDB" id="A0A8W8LLW9"/>
<evidence type="ECO:0000313" key="5">
    <source>
        <dbReference type="EnsemblMetazoa" id="G28608.1:cds"/>
    </source>
</evidence>
<name>A0A8W8LLW9_MAGGI</name>
<dbReference type="GO" id="GO:0030170">
    <property type="term" value="F:pyridoxal phosphate binding"/>
    <property type="evidence" value="ECO:0007669"/>
    <property type="project" value="TreeGrafter"/>
</dbReference>
<evidence type="ECO:0000256" key="2">
    <source>
        <dbReference type="ARBA" id="ARBA00008954"/>
    </source>
</evidence>
<dbReference type="InterPro" id="IPR015422">
    <property type="entry name" value="PyrdxlP-dep_Trfase_small"/>
</dbReference>
<keyword evidence="4" id="KW-0808">Transferase</keyword>
<comment type="similarity">
    <text evidence="2">Belongs to the class-III pyridoxal-phosphate-dependent aminotransferase family.</text>
</comment>
<accession>A0A8W8LLW9</accession>
<reference evidence="5" key="1">
    <citation type="submission" date="2022-08" db="UniProtKB">
        <authorList>
            <consortium name="EnsemblMetazoa"/>
        </authorList>
    </citation>
    <scope>IDENTIFICATION</scope>
    <source>
        <strain evidence="5">05x7-T-G4-1.051#20</strain>
    </source>
</reference>
<dbReference type="GO" id="GO:0005739">
    <property type="term" value="C:mitochondrion"/>
    <property type="evidence" value="ECO:0007669"/>
    <property type="project" value="TreeGrafter"/>
</dbReference>
<dbReference type="OrthoDB" id="5419315at2759"/>
<comment type="cofactor">
    <cofactor evidence="1">
        <name>pyridoxal 5'-phosphate</name>
        <dbReference type="ChEBI" id="CHEBI:597326"/>
    </cofactor>
</comment>
<evidence type="ECO:0000256" key="4">
    <source>
        <dbReference type="ARBA" id="ARBA00022679"/>
    </source>
</evidence>
<protein>
    <submittedName>
        <fullName evidence="5">Uncharacterized protein</fullName>
    </submittedName>
</protein>
<dbReference type="GO" id="GO:0008483">
    <property type="term" value="F:transaminase activity"/>
    <property type="evidence" value="ECO:0007669"/>
    <property type="project" value="UniProtKB-KW"/>
</dbReference>
<dbReference type="Proteomes" id="UP000005408">
    <property type="component" value="Unassembled WGS sequence"/>
</dbReference>
<dbReference type="GO" id="GO:0009450">
    <property type="term" value="P:gamma-aminobutyric acid catabolic process"/>
    <property type="evidence" value="ECO:0007669"/>
    <property type="project" value="TreeGrafter"/>
</dbReference>
<proteinExistence type="inferred from homology"/>
<evidence type="ECO:0000256" key="3">
    <source>
        <dbReference type="ARBA" id="ARBA00022576"/>
    </source>
</evidence>